<accession>A0ABU5H1A6</accession>
<keyword evidence="5" id="KW-0408">Iron</keyword>
<evidence type="ECO:0000256" key="5">
    <source>
        <dbReference type="ARBA" id="ARBA00023004"/>
    </source>
</evidence>
<dbReference type="PIRSF" id="PIRSF009283">
    <property type="entry name" value="HPP_dOase"/>
    <property type="match status" value="1"/>
</dbReference>
<dbReference type="PROSITE" id="PS51819">
    <property type="entry name" value="VOC"/>
    <property type="match status" value="2"/>
</dbReference>
<dbReference type="CDD" id="cd08342">
    <property type="entry name" value="HPPD_N_like"/>
    <property type="match status" value="1"/>
</dbReference>
<dbReference type="InterPro" id="IPR005956">
    <property type="entry name" value="4OHPhenylPyrv_dOase"/>
</dbReference>
<evidence type="ECO:0000259" key="6">
    <source>
        <dbReference type="PROSITE" id="PS51819"/>
    </source>
</evidence>
<dbReference type="EMBL" id="JAXIVS010000004">
    <property type="protein sequence ID" value="MDY7227241.1"/>
    <property type="molecule type" value="Genomic_DNA"/>
</dbReference>
<evidence type="ECO:0000256" key="1">
    <source>
        <dbReference type="ARBA" id="ARBA00001962"/>
    </source>
</evidence>
<dbReference type="GO" id="GO:0003868">
    <property type="term" value="F:4-hydroxyphenylpyruvate dioxygenase activity"/>
    <property type="evidence" value="ECO:0007669"/>
    <property type="project" value="UniProtKB-EC"/>
</dbReference>
<evidence type="ECO:0000256" key="3">
    <source>
        <dbReference type="ARBA" id="ARBA00022723"/>
    </source>
</evidence>
<feature type="domain" description="VOC" evidence="6">
    <location>
        <begin position="171"/>
        <end position="320"/>
    </location>
</feature>
<dbReference type="Gene3D" id="3.10.180.10">
    <property type="entry name" value="2,3-Dihydroxybiphenyl 1,2-Dioxygenase, domain 1"/>
    <property type="match status" value="2"/>
</dbReference>
<dbReference type="Proteomes" id="UP001291309">
    <property type="component" value="Unassembled WGS sequence"/>
</dbReference>
<dbReference type="InterPro" id="IPR029068">
    <property type="entry name" value="Glyas_Bleomycin-R_OHBP_Dase"/>
</dbReference>
<dbReference type="EC" id="1.13.11.27" evidence="7"/>
<sequence length="386" mass="43857">MAKLESLGIKTIESVHWYVHDLERSRNFYVKGLDFAELGVSSPELEKAGKQKSAVFQAGDVVLVVSQPVGEGGRAWRYLRKHPDGVGTINYEVEDVEKAFKLLEKRDATFITDIQRFTDENGGKLAMFSITTPFGDTTFRFIQRDGYRALFPGFQAHATPEGGNNRYGFGRVDHITCNFQTMKPMLLWMEHVMGFETFWGIQFHTDNVAERKMGHGSGLRSTVVWDPGSKVKFANNEPLRPFFKASQINLFNEDHRGDGVQHLALTVQDILRSVKSLRESSGIQFMPTPGSYYDALPERIQRMGIKRIDEDVNALRELEILIDGDKEHAYLLQIFMKDAASLYKDPHAGPFFYEIIQRKGDQGFGGGNFRALFESIERQQKAEGRI</sequence>
<dbReference type="InterPro" id="IPR041736">
    <property type="entry name" value="4OHPhenylPyrv_dOase_N"/>
</dbReference>
<evidence type="ECO:0000313" key="7">
    <source>
        <dbReference type="EMBL" id="MDY7227241.1"/>
    </source>
</evidence>
<evidence type="ECO:0000256" key="2">
    <source>
        <dbReference type="ARBA" id="ARBA00005877"/>
    </source>
</evidence>
<name>A0ABU5H1A6_9BACT</name>
<dbReference type="NCBIfam" id="TIGR01263">
    <property type="entry name" value="4HPPD"/>
    <property type="match status" value="1"/>
</dbReference>
<comment type="caution">
    <text evidence="7">The sequence shown here is derived from an EMBL/GenBank/DDBJ whole genome shotgun (WGS) entry which is preliminary data.</text>
</comment>
<dbReference type="SUPFAM" id="SSF54593">
    <property type="entry name" value="Glyoxalase/Bleomycin resistance protein/Dihydroxybiphenyl dioxygenase"/>
    <property type="match status" value="1"/>
</dbReference>
<organism evidence="7 8">
    <name type="scientific">Hyalangium rubrum</name>
    <dbReference type="NCBI Taxonomy" id="3103134"/>
    <lineage>
        <taxon>Bacteria</taxon>
        <taxon>Pseudomonadati</taxon>
        <taxon>Myxococcota</taxon>
        <taxon>Myxococcia</taxon>
        <taxon>Myxococcales</taxon>
        <taxon>Cystobacterineae</taxon>
        <taxon>Archangiaceae</taxon>
        <taxon>Hyalangium</taxon>
    </lineage>
</organism>
<dbReference type="PANTHER" id="PTHR11959">
    <property type="entry name" value="4-HYDROXYPHENYLPYRUVATE DIOXYGENASE"/>
    <property type="match status" value="1"/>
</dbReference>
<dbReference type="PANTHER" id="PTHR11959:SF1">
    <property type="entry name" value="4-HYDROXYPHENYLPYRUVATE DIOXYGENASE"/>
    <property type="match status" value="1"/>
</dbReference>
<protein>
    <submittedName>
        <fullName evidence="7">4-hydroxyphenylpyruvate dioxygenase</fullName>
        <ecNumber evidence="7">1.13.11.27</ecNumber>
    </submittedName>
</protein>
<keyword evidence="4" id="KW-0677">Repeat</keyword>
<keyword evidence="7" id="KW-0223">Dioxygenase</keyword>
<proteinExistence type="inferred from homology"/>
<gene>
    <name evidence="7" type="primary">hppD</name>
    <name evidence="7" type="ORF">SYV04_12595</name>
</gene>
<dbReference type="InterPro" id="IPR037523">
    <property type="entry name" value="VOC_core"/>
</dbReference>
<dbReference type="RefSeq" id="WP_321545970.1">
    <property type="nucleotide sequence ID" value="NZ_JAXIVS010000004.1"/>
</dbReference>
<comment type="cofactor">
    <cofactor evidence="1">
        <name>Fe cation</name>
        <dbReference type="ChEBI" id="CHEBI:24875"/>
    </cofactor>
</comment>
<evidence type="ECO:0000256" key="4">
    <source>
        <dbReference type="ARBA" id="ARBA00022737"/>
    </source>
</evidence>
<dbReference type="InterPro" id="IPR004360">
    <property type="entry name" value="Glyas_Fos-R_dOase_dom"/>
</dbReference>
<keyword evidence="7" id="KW-0560">Oxidoreductase</keyword>
<keyword evidence="3" id="KW-0479">Metal-binding</keyword>
<evidence type="ECO:0000313" key="8">
    <source>
        <dbReference type="Proteomes" id="UP001291309"/>
    </source>
</evidence>
<keyword evidence="8" id="KW-1185">Reference proteome</keyword>
<feature type="domain" description="VOC" evidence="6">
    <location>
        <begin position="11"/>
        <end position="144"/>
    </location>
</feature>
<reference evidence="7 8" key="1">
    <citation type="submission" date="2023-12" db="EMBL/GenBank/DDBJ databases">
        <title>the genome sequence of Hyalangium sp. s54d21.</title>
        <authorList>
            <person name="Zhang X."/>
        </authorList>
    </citation>
    <scope>NUCLEOTIDE SEQUENCE [LARGE SCALE GENOMIC DNA]</scope>
    <source>
        <strain evidence="8">s54d21</strain>
    </source>
</reference>
<comment type="similarity">
    <text evidence="2">Belongs to the 4HPPD family.</text>
</comment>
<dbReference type="Pfam" id="PF00903">
    <property type="entry name" value="Glyoxalase"/>
    <property type="match status" value="1"/>
</dbReference>